<dbReference type="Proteomes" id="UP000290365">
    <property type="component" value="Chromosome"/>
</dbReference>
<evidence type="ECO:0000256" key="6">
    <source>
        <dbReference type="ARBA" id="ARBA00023136"/>
    </source>
</evidence>
<protein>
    <submittedName>
        <fullName evidence="9">Carbohydrate ABC transporter permease</fullName>
    </submittedName>
</protein>
<reference evidence="9 10" key="1">
    <citation type="submission" date="2019-01" db="EMBL/GenBank/DDBJ databases">
        <title>Ktedonosporobacter rubrisoli SCAWS-G2.</title>
        <authorList>
            <person name="Huang Y."/>
            <person name="Yan B."/>
        </authorList>
    </citation>
    <scope>NUCLEOTIDE SEQUENCE [LARGE SCALE GENOMIC DNA]</scope>
    <source>
        <strain evidence="9 10">SCAWS-G2</strain>
    </source>
</reference>
<gene>
    <name evidence="9" type="ORF">EPA93_07325</name>
</gene>
<keyword evidence="10" id="KW-1185">Reference proteome</keyword>
<comment type="subcellular location">
    <subcellularLocation>
        <location evidence="1 7">Cell membrane</location>
        <topology evidence="1 7">Multi-pass membrane protein</topology>
    </subcellularLocation>
</comment>
<keyword evidence="3" id="KW-1003">Cell membrane</keyword>
<dbReference type="Gene3D" id="1.10.3720.10">
    <property type="entry name" value="MetI-like"/>
    <property type="match status" value="1"/>
</dbReference>
<keyword evidence="4 7" id="KW-0812">Transmembrane</keyword>
<dbReference type="InterPro" id="IPR000515">
    <property type="entry name" value="MetI-like"/>
</dbReference>
<dbReference type="CDD" id="cd06261">
    <property type="entry name" value="TM_PBP2"/>
    <property type="match status" value="1"/>
</dbReference>
<dbReference type="SUPFAM" id="SSF161098">
    <property type="entry name" value="MetI-like"/>
    <property type="match status" value="1"/>
</dbReference>
<keyword evidence="2 7" id="KW-0813">Transport</keyword>
<sequence length="279" mass="30841">MSVRQPAYARAVRRVLFWLAVIVVLVFFLFPPVWLLLTSLKNYKDAFAMPPVLIFKPILDNYVQVLGNADFLGYAWHSVVVAIVSSGLSLLIGAPAAYALAKMRFKGRDDLALFVLGSRIAPPLMLLFPLYLIFFHIHVLNSLPALIVTYITMELPFTVWILSTFFEDVPDEIREAALVDGEGEFGAFLHVMLPLIRSGLAATAILCIIQSWNEFLFALILSGNHSSTLPVGITSFMTFQGTQWGPLTAAGTLVMIPILIFCLLVQKPLVRGMTLGAVK</sequence>
<dbReference type="EMBL" id="CP035758">
    <property type="protein sequence ID" value="QBD83396.1"/>
    <property type="molecule type" value="Genomic_DNA"/>
</dbReference>
<keyword evidence="6 7" id="KW-0472">Membrane</keyword>
<feature type="transmembrane region" description="Helical" evidence="7">
    <location>
        <begin position="187"/>
        <end position="212"/>
    </location>
</feature>
<evidence type="ECO:0000259" key="8">
    <source>
        <dbReference type="PROSITE" id="PS50928"/>
    </source>
</evidence>
<keyword evidence="5 7" id="KW-1133">Transmembrane helix</keyword>
<organism evidence="9 10">
    <name type="scientific">Ktedonosporobacter rubrisoli</name>
    <dbReference type="NCBI Taxonomy" id="2509675"/>
    <lineage>
        <taxon>Bacteria</taxon>
        <taxon>Bacillati</taxon>
        <taxon>Chloroflexota</taxon>
        <taxon>Ktedonobacteria</taxon>
        <taxon>Ktedonobacterales</taxon>
        <taxon>Ktedonosporobacteraceae</taxon>
        <taxon>Ktedonosporobacter</taxon>
    </lineage>
</organism>
<dbReference type="OrthoDB" id="9794684at2"/>
<evidence type="ECO:0000256" key="1">
    <source>
        <dbReference type="ARBA" id="ARBA00004651"/>
    </source>
</evidence>
<evidence type="ECO:0000256" key="7">
    <source>
        <dbReference type="RuleBase" id="RU363032"/>
    </source>
</evidence>
<dbReference type="GO" id="GO:0055085">
    <property type="term" value="P:transmembrane transport"/>
    <property type="evidence" value="ECO:0007669"/>
    <property type="project" value="InterPro"/>
</dbReference>
<dbReference type="AlphaFoldDB" id="A0A4P6K6Z8"/>
<dbReference type="PANTHER" id="PTHR32243:SF18">
    <property type="entry name" value="INNER MEMBRANE ABC TRANSPORTER PERMEASE PROTEIN YCJP"/>
    <property type="match status" value="1"/>
</dbReference>
<dbReference type="InterPro" id="IPR050901">
    <property type="entry name" value="BP-dep_ABC_trans_perm"/>
</dbReference>
<feature type="transmembrane region" description="Helical" evidence="7">
    <location>
        <begin position="143"/>
        <end position="166"/>
    </location>
</feature>
<evidence type="ECO:0000313" key="9">
    <source>
        <dbReference type="EMBL" id="QBD83396.1"/>
    </source>
</evidence>
<dbReference type="InterPro" id="IPR035906">
    <property type="entry name" value="MetI-like_sf"/>
</dbReference>
<dbReference type="Pfam" id="PF00528">
    <property type="entry name" value="BPD_transp_1"/>
    <property type="match status" value="1"/>
</dbReference>
<evidence type="ECO:0000313" key="10">
    <source>
        <dbReference type="Proteomes" id="UP000290365"/>
    </source>
</evidence>
<comment type="similarity">
    <text evidence="7">Belongs to the binding-protein-dependent transport system permease family.</text>
</comment>
<feature type="transmembrane region" description="Helical" evidence="7">
    <location>
        <begin position="15"/>
        <end position="37"/>
    </location>
</feature>
<evidence type="ECO:0000256" key="4">
    <source>
        <dbReference type="ARBA" id="ARBA00022692"/>
    </source>
</evidence>
<name>A0A4P6K6Z8_KTERU</name>
<evidence type="ECO:0000256" key="5">
    <source>
        <dbReference type="ARBA" id="ARBA00022989"/>
    </source>
</evidence>
<dbReference type="PANTHER" id="PTHR32243">
    <property type="entry name" value="MALTOSE TRANSPORT SYSTEM PERMEASE-RELATED"/>
    <property type="match status" value="1"/>
</dbReference>
<proteinExistence type="inferred from homology"/>
<dbReference type="KEGG" id="kbs:EPA93_07325"/>
<evidence type="ECO:0000256" key="2">
    <source>
        <dbReference type="ARBA" id="ARBA00022448"/>
    </source>
</evidence>
<feature type="transmembrane region" description="Helical" evidence="7">
    <location>
        <begin position="74"/>
        <end position="101"/>
    </location>
</feature>
<dbReference type="GO" id="GO:0005886">
    <property type="term" value="C:plasma membrane"/>
    <property type="evidence" value="ECO:0007669"/>
    <property type="project" value="UniProtKB-SubCell"/>
</dbReference>
<feature type="domain" description="ABC transmembrane type-1" evidence="8">
    <location>
        <begin position="75"/>
        <end position="265"/>
    </location>
</feature>
<feature type="transmembrane region" description="Helical" evidence="7">
    <location>
        <begin position="113"/>
        <end position="137"/>
    </location>
</feature>
<evidence type="ECO:0000256" key="3">
    <source>
        <dbReference type="ARBA" id="ARBA00022475"/>
    </source>
</evidence>
<dbReference type="PROSITE" id="PS50928">
    <property type="entry name" value="ABC_TM1"/>
    <property type="match status" value="1"/>
</dbReference>
<feature type="transmembrane region" description="Helical" evidence="7">
    <location>
        <begin position="244"/>
        <end position="265"/>
    </location>
</feature>
<accession>A0A4P6K6Z8</accession>